<organism evidence="1 2">
    <name type="scientific">Aliibacillus thermotolerans</name>
    <dbReference type="NCBI Taxonomy" id="1834418"/>
    <lineage>
        <taxon>Bacteria</taxon>
        <taxon>Bacillati</taxon>
        <taxon>Bacillota</taxon>
        <taxon>Bacilli</taxon>
        <taxon>Bacillales</taxon>
        <taxon>Bacillaceae</taxon>
        <taxon>Aliibacillus</taxon>
    </lineage>
</organism>
<dbReference type="EMBL" id="JBHSPF010000050">
    <property type="protein sequence ID" value="MFC5629116.1"/>
    <property type="molecule type" value="Genomic_DNA"/>
</dbReference>
<accession>A0ABW0UAV6</accession>
<dbReference type="Proteomes" id="UP001596143">
    <property type="component" value="Unassembled WGS sequence"/>
</dbReference>
<evidence type="ECO:0000313" key="2">
    <source>
        <dbReference type="Proteomes" id="UP001596143"/>
    </source>
</evidence>
<reference evidence="2" key="1">
    <citation type="journal article" date="2019" name="Int. J. Syst. Evol. Microbiol.">
        <title>The Global Catalogue of Microorganisms (GCM) 10K type strain sequencing project: providing services to taxonomists for standard genome sequencing and annotation.</title>
        <authorList>
            <consortium name="The Broad Institute Genomics Platform"/>
            <consortium name="The Broad Institute Genome Sequencing Center for Infectious Disease"/>
            <person name="Wu L."/>
            <person name="Ma J."/>
        </authorList>
    </citation>
    <scope>NUCLEOTIDE SEQUENCE [LARGE SCALE GENOMIC DNA]</scope>
    <source>
        <strain evidence="2">CGMCC 1.15790</strain>
    </source>
</reference>
<proteinExistence type="predicted"/>
<protein>
    <submittedName>
        <fullName evidence="1">Uncharacterized protein</fullName>
    </submittedName>
</protein>
<sequence length="124" mass="14294">MFSIPVHIGDFVLVKVMYIYCIDTVRAIFFGQPYVKQRTGENLPRAVVLQRMTVAGFYFIDRPLSFPVTIFSQHEESPPLHSLKSLDHRIYTQMLSCEANSFVHIFITQIEVDKQGKKEAITIV</sequence>
<evidence type="ECO:0000313" key="1">
    <source>
        <dbReference type="EMBL" id="MFC5629116.1"/>
    </source>
</evidence>
<dbReference type="RefSeq" id="WP_377902098.1">
    <property type="nucleotide sequence ID" value="NZ_JBHSPF010000050.1"/>
</dbReference>
<gene>
    <name evidence="1" type="ORF">ACFPTR_09595</name>
</gene>
<keyword evidence="2" id="KW-1185">Reference proteome</keyword>
<name>A0ABW0UAV6_9BACI</name>
<comment type="caution">
    <text evidence="1">The sequence shown here is derived from an EMBL/GenBank/DDBJ whole genome shotgun (WGS) entry which is preliminary data.</text>
</comment>